<dbReference type="NCBIfam" id="TIGR02292">
    <property type="entry name" value="ygfB_yecA"/>
    <property type="match status" value="1"/>
</dbReference>
<dbReference type="InterPro" id="IPR004027">
    <property type="entry name" value="SEC_C_motif"/>
</dbReference>
<dbReference type="EMBL" id="JBHRTP010000008">
    <property type="protein sequence ID" value="MFC3107245.1"/>
    <property type="molecule type" value="Genomic_DNA"/>
</dbReference>
<dbReference type="Pfam" id="PF02810">
    <property type="entry name" value="SEC-C"/>
    <property type="match status" value="1"/>
</dbReference>
<accession>A0ABV7EZR2</accession>
<name>A0ABV7EZR2_9BURK</name>
<dbReference type="RefSeq" id="WP_390326701.1">
    <property type="nucleotide sequence ID" value="NZ_JBHRTP010000008.1"/>
</dbReference>
<dbReference type="Proteomes" id="UP001595530">
    <property type="component" value="Unassembled WGS sequence"/>
</dbReference>
<evidence type="ECO:0000313" key="2">
    <source>
        <dbReference type="Proteomes" id="UP001595530"/>
    </source>
</evidence>
<dbReference type="InterPro" id="IPR011978">
    <property type="entry name" value="YgfB-like"/>
</dbReference>
<keyword evidence="2" id="KW-1185">Reference proteome</keyword>
<sequence length="199" mass="22633">MGLEEIDGFFCALIAGPELVMPSEYLPYVFGGDIPEFSTEEQFSEILGFLYQHWNHIVGTLLQDEIYLPILFEDETGKCHANDWAHGYMLGVQLRPESWSGLINDEENGGLMIPVMALHFEHDDDPELRPEPISEDNRESLITHMAGSILGIYRYFAPARMQGVQQPIRRQQPKIGRNDPCYCGSGKKFKHCHGAVRLH</sequence>
<evidence type="ECO:0000313" key="1">
    <source>
        <dbReference type="EMBL" id="MFC3107245.1"/>
    </source>
</evidence>
<comment type="caution">
    <text evidence="1">The sequence shown here is derived from an EMBL/GenBank/DDBJ whole genome shotgun (WGS) entry which is preliminary data.</text>
</comment>
<dbReference type="Gene3D" id="3.10.450.50">
    <property type="match status" value="1"/>
</dbReference>
<organism evidence="1 2">
    <name type="scientific">Undibacterium arcticum</name>
    <dbReference type="NCBI Taxonomy" id="1762892"/>
    <lineage>
        <taxon>Bacteria</taxon>
        <taxon>Pseudomonadati</taxon>
        <taxon>Pseudomonadota</taxon>
        <taxon>Betaproteobacteria</taxon>
        <taxon>Burkholderiales</taxon>
        <taxon>Oxalobacteraceae</taxon>
        <taxon>Undibacterium</taxon>
    </lineage>
</organism>
<dbReference type="InterPro" id="IPR036255">
    <property type="entry name" value="YgfB-like_sf"/>
</dbReference>
<dbReference type="SUPFAM" id="SSF101327">
    <property type="entry name" value="YgfB-like"/>
    <property type="match status" value="1"/>
</dbReference>
<dbReference type="Pfam" id="PF03695">
    <property type="entry name" value="UPF0149"/>
    <property type="match status" value="1"/>
</dbReference>
<proteinExistence type="predicted"/>
<protein>
    <submittedName>
        <fullName evidence="1">UPF0149 family protein</fullName>
    </submittedName>
</protein>
<dbReference type="SUPFAM" id="SSF103642">
    <property type="entry name" value="Sec-C motif"/>
    <property type="match status" value="1"/>
</dbReference>
<reference evidence="2" key="1">
    <citation type="journal article" date="2019" name="Int. J. Syst. Evol. Microbiol.">
        <title>The Global Catalogue of Microorganisms (GCM) 10K type strain sequencing project: providing services to taxonomists for standard genome sequencing and annotation.</title>
        <authorList>
            <consortium name="The Broad Institute Genomics Platform"/>
            <consortium name="The Broad Institute Genome Sequencing Center for Infectious Disease"/>
            <person name="Wu L."/>
            <person name="Ma J."/>
        </authorList>
    </citation>
    <scope>NUCLEOTIDE SEQUENCE [LARGE SCALE GENOMIC DNA]</scope>
    <source>
        <strain evidence="2">KCTC 42986</strain>
    </source>
</reference>
<gene>
    <name evidence="1" type="ORF">ACFOFO_04565</name>
</gene>